<evidence type="ECO:0000313" key="3">
    <source>
        <dbReference type="Proteomes" id="UP000229041"/>
    </source>
</evidence>
<proteinExistence type="predicted"/>
<gene>
    <name evidence="2" type="ORF">CO014_00900</name>
</gene>
<reference evidence="3" key="1">
    <citation type="submission" date="2017-09" db="EMBL/GenBank/DDBJ databases">
        <title>Depth-based differentiation of microbial function through sediment-hosted aquifers and enrichment of novel symbionts in the deep terrestrial subsurface.</title>
        <authorList>
            <person name="Probst A.J."/>
            <person name="Ladd B."/>
            <person name="Jarett J.K."/>
            <person name="Geller-Mcgrath D.E."/>
            <person name="Sieber C.M.K."/>
            <person name="Emerson J.B."/>
            <person name="Anantharaman K."/>
            <person name="Thomas B.C."/>
            <person name="Malmstrom R."/>
            <person name="Stieglmeier M."/>
            <person name="Klingl A."/>
            <person name="Woyke T."/>
            <person name="Ryan C.M."/>
            <person name="Banfield J.F."/>
        </authorList>
    </citation>
    <scope>NUCLEOTIDE SEQUENCE [LARGE SCALE GENOMIC DNA]</scope>
</reference>
<comment type="caution">
    <text evidence="2">The sequence shown here is derived from an EMBL/GenBank/DDBJ whole genome shotgun (WGS) entry which is preliminary data.</text>
</comment>
<accession>A0A2M8G986</accession>
<evidence type="ECO:0000313" key="2">
    <source>
        <dbReference type="EMBL" id="PJC70003.1"/>
    </source>
</evidence>
<sequence length="104" mass="11711">MSDKLKALPVIIVRLFRAAGGLVELLLFIRLFLKFTAANPDAPVVGLLYQLSDSLVSPFSPIFSDIYIFNRLIEVPAISAMAGYAILMLIISQLWKLFTRPYHR</sequence>
<evidence type="ECO:0000256" key="1">
    <source>
        <dbReference type="SAM" id="Phobius"/>
    </source>
</evidence>
<keyword evidence="1" id="KW-1133">Transmembrane helix</keyword>
<dbReference type="Proteomes" id="UP000229041">
    <property type="component" value="Unassembled WGS sequence"/>
</dbReference>
<name>A0A2M8G986_9BACT</name>
<feature type="transmembrane region" description="Helical" evidence="1">
    <location>
        <begin position="12"/>
        <end position="33"/>
    </location>
</feature>
<evidence type="ECO:0008006" key="4">
    <source>
        <dbReference type="Google" id="ProtNLM"/>
    </source>
</evidence>
<feature type="transmembrane region" description="Helical" evidence="1">
    <location>
        <begin position="77"/>
        <end position="98"/>
    </location>
</feature>
<dbReference type="AlphaFoldDB" id="A0A2M8G986"/>
<keyword evidence="1" id="KW-0812">Transmembrane</keyword>
<dbReference type="EMBL" id="PFQR01000025">
    <property type="protein sequence ID" value="PJC70003.1"/>
    <property type="molecule type" value="Genomic_DNA"/>
</dbReference>
<protein>
    <recommendedName>
        <fullName evidence="4">YggT family protein</fullName>
    </recommendedName>
</protein>
<organism evidence="2 3">
    <name type="scientific">Candidatus Tagabacteria bacterium CG_4_8_14_3_um_filter_41_8</name>
    <dbReference type="NCBI Taxonomy" id="1975018"/>
    <lineage>
        <taxon>Bacteria</taxon>
        <taxon>Candidatus Tagaibacteriota</taxon>
    </lineage>
</organism>
<keyword evidence="1" id="KW-0472">Membrane</keyword>